<keyword evidence="2" id="KW-1185">Reference proteome</keyword>
<proteinExistence type="predicted"/>
<protein>
    <submittedName>
        <fullName evidence="1">Uncharacterized protein</fullName>
    </submittedName>
</protein>
<dbReference type="AlphaFoldDB" id="A0A1R2CL92"/>
<organism evidence="1 2">
    <name type="scientific">Stentor coeruleus</name>
    <dbReference type="NCBI Taxonomy" id="5963"/>
    <lineage>
        <taxon>Eukaryota</taxon>
        <taxon>Sar</taxon>
        <taxon>Alveolata</taxon>
        <taxon>Ciliophora</taxon>
        <taxon>Postciliodesmatophora</taxon>
        <taxon>Heterotrichea</taxon>
        <taxon>Heterotrichida</taxon>
        <taxon>Stentoridae</taxon>
        <taxon>Stentor</taxon>
    </lineage>
</organism>
<accession>A0A1R2CL92</accession>
<gene>
    <name evidence="1" type="ORF">SteCoe_8085</name>
</gene>
<evidence type="ECO:0000313" key="1">
    <source>
        <dbReference type="EMBL" id="OMJ89720.1"/>
    </source>
</evidence>
<name>A0A1R2CL92_9CILI</name>
<dbReference type="EMBL" id="MPUH01000119">
    <property type="protein sequence ID" value="OMJ89720.1"/>
    <property type="molecule type" value="Genomic_DNA"/>
</dbReference>
<dbReference type="Proteomes" id="UP000187209">
    <property type="component" value="Unassembled WGS sequence"/>
</dbReference>
<sequence>MSRQRGYFTNNFRKLRREVSIFKASEAEIQSDLKKLNHMKKFEPEPVEVVIKIELPKKRKNSVNDDKFAIDGLVRLMSTKSIEKKKVEIKEKSPEPAQKLNVNDNTWLNMINLQNQYMKNIMLASHLNFYQPMAFVAAKSSADRHLKAARFIYQNKNPAKKII</sequence>
<evidence type="ECO:0000313" key="2">
    <source>
        <dbReference type="Proteomes" id="UP000187209"/>
    </source>
</evidence>
<reference evidence="1 2" key="1">
    <citation type="submission" date="2016-11" db="EMBL/GenBank/DDBJ databases">
        <title>The macronuclear genome of Stentor coeruleus: a giant cell with tiny introns.</title>
        <authorList>
            <person name="Slabodnick M."/>
            <person name="Ruby J.G."/>
            <person name="Reiff S.B."/>
            <person name="Swart E.C."/>
            <person name="Gosai S."/>
            <person name="Prabakaran S."/>
            <person name="Witkowska E."/>
            <person name="Larue G.E."/>
            <person name="Fisher S."/>
            <person name="Freeman R.M."/>
            <person name="Gunawardena J."/>
            <person name="Chu W."/>
            <person name="Stover N.A."/>
            <person name="Gregory B.D."/>
            <person name="Nowacki M."/>
            <person name="Derisi J."/>
            <person name="Roy S.W."/>
            <person name="Marshall W.F."/>
            <person name="Sood P."/>
        </authorList>
    </citation>
    <scope>NUCLEOTIDE SEQUENCE [LARGE SCALE GENOMIC DNA]</scope>
    <source>
        <strain evidence="1">WM001</strain>
    </source>
</reference>
<comment type="caution">
    <text evidence="1">The sequence shown here is derived from an EMBL/GenBank/DDBJ whole genome shotgun (WGS) entry which is preliminary data.</text>
</comment>